<comment type="caution">
    <text evidence="1">The sequence shown here is derived from an EMBL/GenBank/DDBJ whole genome shotgun (WGS) entry which is preliminary data.</text>
</comment>
<evidence type="ECO:0000313" key="2">
    <source>
        <dbReference type="Proteomes" id="UP000828941"/>
    </source>
</evidence>
<accession>A0ACB9LA65</accession>
<evidence type="ECO:0000313" key="1">
    <source>
        <dbReference type="EMBL" id="KAI4306512.1"/>
    </source>
</evidence>
<organism evidence="1 2">
    <name type="scientific">Bauhinia variegata</name>
    <name type="common">Purple orchid tree</name>
    <name type="synonym">Phanera variegata</name>
    <dbReference type="NCBI Taxonomy" id="167791"/>
    <lineage>
        <taxon>Eukaryota</taxon>
        <taxon>Viridiplantae</taxon>
        <taxon>Streptophyta</taxon>
        <taxon>Embryophyta</taxon>
        <taxon>Tracheophyta</taxon>
        <taxon>Spermatophyta</taxon>
        <taxon>Magnoliopsida</taxon>
        <taxon>eudicotyledons</taxon>
        <taxon>Gunneridae</taxon>
        <taxon>Pentapetalae</taxon>
        <taxon>rosids</taxon>
        <taxon>fabids</taxon>
        <taxon>Fabales</taxon>
        <taxon>Fabaceae</taxon>
        <taxon>Cercidoideae</taxon>
        <taxon>Cercideae</taxon>
        <taxon>Bauhiniinae</taxon>
        <taxon>Bauhinia</taxon>
    </lineage>
</organism>
<dbReference type="EMBL" id="CM039437">
    <property type="protein sequence ID" value="KAI4306512.1"/>
    <property type="molecule type" value="Genomic_DNA"/>
</dbReference>
<sequence>MEVISSSRSSSSLNPNAPVFVPLAYRTVEDFSEEWWYLVHSSPWFRDYWLRERFQDPVDDSPFSDFDDATLPDEDDLFDDARVDREKEDEERREYNRELVSMGALKWRTVPAWVESPRYAEKAPKIVKTRVSPKTIQQPR</sequence>
<name>A0ACB9LA65_BAUVA</name>
<protein>
    <submittedName>
        <fullName evidence="1">Uncharacterized protein</fullName>
    </submittedName>
</protein>
<proteinExistence type="predicted"/>
<gene>
    <name evidence="1" type="ORF">L6164_029783</name>
</gene>
<keyword evidence="2" id="KW-1185">Reference proteome</keyword>
<reference evidence="1 2" key="1">
    <citation type="journal article" date="2022" name="DNA Res.">
        <title>Chromosomal-level genome assembly of the orchid tree Bauhinia variegata (Leguminosae; Cercidoideae) supports the allotetraploid origin hypothesis of Bauhinia.</title>
        <authorList>
            <person name="Zhong Y."/>
            <person name="Chen Y."/>
            <person name="Zheng D."/>
            <person name="Pang J."/>
            <person name="Liu Y."/>
            <person name="Luo S."/>
            <person name="Meng S."/>
            <person name="Qian L."/>
            <person name="Wei D."/>
            <person name="Dai S."/>
            <person name="Zhou R."/>
        </authorList>
    </citation>
    <scope>NUCLEOTIDE SEQUENCE [LARGE SCALE GENOMIC DNA]</scope>
    <source>
        <strain evidence="1">BV-YZ2020</strain>
    </source>
</reference>
<dbReference type="Proteomes" id="UP000828941">
    <property type="component" value="Chromosome 12"/>
</dbReference>